<gene>
    <name evidence="1" type="ORF">OUZ56_014572</name>
</gene>
<evidence type="ECO:0000313" key="1">
    <source>
        <dbReference type="EMBL" id="KAK4025508.1"/>
    </source>
</evidence>
<comment type="caution">
    <text evidence="1">The sequence shown here is derived from an EMBL/GenBank/DDBJ whole genome shotgun (WGS) entry which is preliminary data.</text>
</comment>
<evidence type="ECO:0000313" key="2">
    <source>
        <dbReference type="Proteomes" id="UP001234178"/>
    </source>
</evidence>
<sequence length="242" mass="27622">MEEKEKMMMIAPPNVFTNKPLLIDSDDSILTENRGRNHAEIASAQLNRTRRNAKYAVKECQKTRHSSETSVQHIDEVPVSKRSARCGTVALVWNAAGCDLNGLSYRNGLFSVRSLKRRLMRPILLWRGRLRCPQNPDNPCYTASRTDSRPSDSRLDRSRLFTFNRPRIEENVCVNCEVSRHGRAFVQGAFNNRDGRGRESVLEKTVGHFVVWQVHQSEVSSPAKAVSFTERQRVAAQQEVRN</sequence>
<dbReference type="Proteomes" id="UP001234178">
    <property type="component" value="Unassembled WGS sequence"/>
</dbReference>
<keyword evidence="2" id="KW-1185">Reference proteome</keyword>
<reference evidence="1 2" key="1">
    <citation type="journal article" date="2023" name="Nucleic Acids Res.">
        <title>The hologenome of Daphnia magna reveals possible DNA methylation and microbiome-mediated evolution of the host genome.</title>
        <authorList>
            <person name="Chaturvedi A."/>
            <person name="Li X."/>
            <person name="Dhandapani V."/>
            <person name="Marshall H."/>
            <person name="Kissane S."/>
            <person name="Cuenca-Cambronero M."/>
            <person name="Asole G."/>
            <person name="Calvet F."/>
            <person name="Ruiz-Romero M."/>
            <person name="Marangio P."/>
            <person name="Guigo R."/>
            <person name="Rago D."/>
            <person name="Mirbahai L."/>
            <person name="Eastwood N."/>
            <person name="Colbourne J.K."/>
            <person name="Zhou J."/>
            <person name="Mallon E."/>
            <person name="Orsini L."/>
        </authorList>
    </citation>
    <scope>NUCLEOTIDE SEQUENCE [LARGE SCALE GENOMIC DNA]</scope>
    <source>
        <strain evidence="1">LRV0_1</strain>
    </source>
</reference>
<proteinExistence type="predicted"/>
<protein>
    <submittedName>
        <fullName evidence="1">Uncharacterized protein</fullName>
    </submittedName>
</protein>
<dbReference type="EMBL" id="JAOYFB010000038">
    <property type="protein sequence ID" value="KAK4025508.1"/>
    <property type="molecule type" value="Genomic_DNA"/>
</dbReference>
<name>A0ABR0AK85_9CRUS</name>
<accession>A0ABR0AK85</accession>
<organism evidence="1 2">
    <name type="scientific">Daphnia magna</name>
    <dbReference type="NCBI Taxonomy" id="35525"/>
    <lineage>
        <taxon>Eukaryota</taxon>
        <taxon>Metazoa</taxon>
        <taxon>Ecdysozoa</taxon>
        <taxon>Arthropoda</taxon>
        <taxon>Crustacea</taxon>
        <taxon>Branchiopoda</taxon>
        <taxon>Diplostraca</taxon>
        <taxon>Cladocera</taxon>
        <taxon>Anomopoda</taxon>
        <taxon>Daphniidae</taxon>
        <taxon>Daphnia</taxon>
    </lineage>
</organism>